<evidence type="ECO:0000256" key="5">
    <source>
        <dbReference type="ARBA" id="ARBA00023002"/>
    </source>
</evidence>
<keyword evidence="16" id="KW-1185">Reference proteome</keyword>
<feature type="binding site" evidence="9">
    <location>
        <position position="101"/>
    </location>
    <ligand>
        <name>Ca(2+)</name>
        <dbReference type="ChEBI" id="CHEBI:29108"/>
        <label>1</label>
    </ligand>
</feature>
<keyword evidence="11" id="KW-1015">Disulfide bond</keyword>
<dbReference type="Proteomes" id="UP000729402">
    <property type="component" value="Unassembled WGS sequence"/>
</dbReference>
<reference evidence="15" key="1">
    <citation type="journal article" date="2021" name="bioRxiv">
        <title>Whole Genome Assembly and Annotation of Northern Wild Rice, Zizania palustris L., Supports a Whole Genome Duplication in the Zizania Genus.</title>
        <authorList>
            <person name="Haas M."/>
            <person name="Kono T."/>
            <person name="Macchietto M."/>
            <person name="Millas R."/>
            <person name="McGilp L."/>
            <person name="Shao M."/>
            <person name="Duquette J."/>
            <person name="Hirsch C.N."/>
            <person name="Kimball J."/>
        </authorList>
    </citation>
    <scope>NUCLEOTIDE SEQUENCE</scope>
    <source>
        <tissue evidence="15">Fresh leaf tissue</tissue>
    </source>
</reference>
<dbReference type="InterPro" id="IPR002016">
    <property type="entry name" value="Haem_peroxidase"/>
</dbReference>
<dbReference type="GO" id="GO:0004601">
    <property type="term" value="F:peroxidase activity"/>
    <property type="evidence" value="ECO:0007669"/>
    <property type="project" value="UniProtKB-KW"/>
</dbReference>
<sequence length="170" mass="17709">MRTTPSAITMAALSAAVLLLAALSSWAAAANDGQQAGQAAGGGGYVQPAYHQPVDGLDPGYYQHSCPDMEGIVQRAVKKAVAADYSLAAALIRLFFHDFAVGGTDASVLIDAPASEKYANASKTLRGFELIESIKTELERRCPKAVSCADILAAATRDASTEASLLFFPT</sequence>
<keyword evidence="6" id="KW-0408">Iron</keyword>
<feature type="binding site" evidence="9">
    <location>
        <position position="116"/>
    </location>
    <ligand>
        <name>Ca(2+)</name>
        <dbReference type="ChEBI" id="CHEBI:29108"/>
        <label>1</label>
    </ligand>
</feature>
<feature type="binding site" evidence="9">
    <location>
        <position position="103"/>
    </location>
    <ligand>
        <name>Ca(2+)</name>
        <dbReference type="ChEBI" id="CHEBI:29108"/>
        <label>1</label>
    </ligand>
</feature>
<evidence type="ECO:0000259" key="14">
    <source>
        <dbReference type="PROSITE" id="PS50873"/>
    </source>
</evidence>
<comment type="cofactor">
    <cofactor evidence="1">
        <name>heme b</name>
        <dbReference type="ChEBI" id="CHEBI:60344"/>
    </cofactor>
</comment>
<feature type="site" description="Transition state stabilizer" evidence="10">
    <location>
        <position position="93"/>
    </location>
</feature>
<dbReference type="GO" id="GO:0006979">
    <property type="term" value="P:response to oxidative stress"/>
    <property type="evidence" value="ECO:0007669"/>
    <property type="project" value="InterPro"/>
</dbReference>
<evidence type="ECO:0000256" key="13">
    <source>
        <dbReference type="SAM" id="SignalP"/>
    </source>
</evidence>
<dbReference type="GO" id="GO:0020037">
    <property type="term" value="F:heme binding"/>
    <property type="evidence" value="ECO:0007669"/>
    <property type="project" value="InterPro"/>
</dbReference>
<dbReference type="AlphaFoldDB" id="A0A8J5TJP3"/>
<evidence type="ECO:0000256" key="2">
    <source>
        <dbReference type="ARBA" id="ARBA00022559"/>
    </source>
</evidence>
<keyword evidence="4 9" id="KW-0479">Metal-binding</keyword>
<dbReference type="PANTHER" id="PTHR31235">
    <property type="entry name" value="PEROXIDASE 25-RELATED"/>
    <property type="match status" value="1"/>
</dbReference>
<evidence type="ECO:0000256" key="6">
    <source>
        <dbReference type="ARBA" id="ARBA00023004"/>
    </source>
</evidence>
<keyword evidence="3" id="KW-0349">Heme</keyword>
<gene>
    <name evidence="15" type="ORF">GUJ93_ZPchr0007g5718</name>
</gene>
<comment type="similarity">
    <text evidence="12">Belongs to the peroxidase family.</text>
</comment>
<dbReference type="EMBL" id="JAAALK010000282">
    <property type="protein sequence ID" value="KAG8080466.1"/>
    <property type="molecule type" value="Genomic_DNA"/>
</dbReference>
<evidence type="ECO:0000256" key="7">
    <source>
        <dbReference type="ARBA" id="ARBA00023324"/>
    </source>
</evidence>
<comment type="caution">
    <text evidence="15">The sequence shown here is derived from an EMBL/GenBank/DDBJ whole genome shotgun (WGS) entry which is preliminary data.</text>
</comment>
<keyword evidence="9" id="KW-0106">Calcium</keyword>
<dbReference type="Pfam" id="PF00141">
    <property type="entry name" value="peroxidase"/>
    <property type="match status" value="1"/>
</dbReference>
<feature type="signal peptide" evidence="13">
    <location>
        <begin position="1"/>
        <end position="29"/>
    </location>
</feature>
<evidence type="ECO:0000313" key="16">
    <source>
        <dbReference type="Proteomes" id="UP000729402"/>
    </source>
</evidence>
<dbReference type="PROSITE" id="PS50873">
    <property type="entry name" value="PEROXIDASE_4"/>
    <property type="match status" value="1"/>
</dbReference>
<feature type="binding site" evidence="9">
    <location>
        <position position="105"/>
    </location>
    <ligand>
        <name>Ca(2+)</name>
        <dbReference type="ChEBI" id="CHEBI:29108"/>
        <label>1</label>
    </ligand>
</feature>
<feature type="disulfide bond" evidence="11">
    <location>
        <begin position="66"/>
        <end position="142"/>
    </location>
</feature>
<feature type="binding site" evidence="9">
    <location>
        <position position="98"/>
    </location>
    <ligand>
        <name>Ca(2+)</name>
        <dbReference type="ChEBI" id="CHEBI:29108"/>
        <label>1</label>
    </ligand>
</feature>
<reference evidence="15" key="2">
    <citation type="submission" date="2021-02" db="EMBL/GenBank/DDBJ databases">
        <authorList>
            <person name="Kimball J.A."/>
            <person name="Haas M.W."/>
            <person name="Macchietto M."/>
            <person name="Kono T."/>
            <person name="Duquette J."/>
            <person name="Shao M."/>
        </authorList>
    </citation>
    <scope>NUCLEOTIDE SEQUENCE</scope>
    <source>
        <tissue evidence="15">Fresh leaf tissue</tissue>
    </source>
</reference>
<feature type="domain" description="Plant heme peroxidase family profile" evidence="14">
    <location>
        <begin position="56"/>
        <end position="170"/>
    </location>
</feature>
<comment type="cofactor">
    <cofactor evidence="9">
        <name>Ca(2+)</name>
        <dbReference type="ChEBI" id="CHEBI:29108"/>
    </cofactor>
    <text evidence="9">Binds 2 calcium ions per subunit.</text>
</comment>
<feature type="binding site" evidence="9">
    <location>
        <position position="107"/>
    </location>
    <ligand>
        <name>Ca(2+)</name>
        <dbReference type="ChEBI" id="CHEBI:29108"/>
        <label>1</label>
    </ligand>
</feature>
<dbReference type="GO" id="GO:0042744">
    <property type="term" value="P:hydrogen peroxide catabolic process"/>
    <property type="evidence" value="ECO:0007669"/>
    <property type="project" value="UniProtKB-KW"/>
</dbReference>
<evidence type="ECO:0000256" key="10">
    <source>
        <dbReference type="PIRSR" id="PIRSR600823-4"/>
    </source>
</evidence>
<evidence type="ECO:0000256" key="11">
    <source>
        <dbReference type="PIRSR" id="PIRSR600823-5"/>
    </source>
</evidence>
<proteinExistence type="inferred from homology"/>
<evidence type="ECO:0000256" key="12">
    <source>
        <dbReference type="RuleBase" id="RU004241"/>
    </source>
</evidence>
<name>A0A8J5TJP3_ZIZPA</name>
<keyword evidence="13" id="KW-0732">Signal</keyword>
<evidence type="ECO:0000313" key="15">
    <source>
        <dbReference type="EMBL" id="KAG8080466.1"/>
    </source>
</evidence>
<keyword evidence="2" id="KW-0575">Peroxidase</keyword>
<accession>A0A8J5TJP3</accession>
<evidence type="ECO:0000256" key="8">
    <source>
        <dbReference type="PIRSR" id="PIRSR600823-1"/>
    </source>
</evidence>
<feature type="active site" description="Proton acceptor" evidence="8">
    <location>
        <position position="97"/>
    </location>
</feature>
<dbReference type="OrthoDB" id="1660637at2759"/>
<keyword evidence="5" id="KW-0560">Oxidoreductase</keyword>
<keyword evidence="7" id="KW-0376">Hydrogen peroxide</keyword>
<evidence type="ECO:0000256" key="3">
    <source>
        <dbReference type="ARBA" id="ARBA00022617"/>
    </source>
</evidence>
<dbReference type="GO" id="GO:0046872">
    <property type="term" value="F:metal ion binding"/>
    <property type="evidence" value="ECO:0007669"/>
    <property type="project" value="UniProtKB-KW"/>
</dbReference>
<feature type="chain" id="PRO_5035177449" description="Plant heme peroxidase family profile domain-containing protein" evidence="13">
    <location>
        <begin position="30"/>
        <end position="170"/>
    </location>
</feature>
<evidence type="ECO:0000256" key="4">
    <source>
        <dbReference type="ARBA" id="ARBA00022723"/>
    </source>
</evidence>
<protein>
    <recommendedName>
        <fullName evidence="14">Plant heme peroxidase family profile domain-containing protein</fullName>
    </recommendedName>
</protein>
<organism evidence="15 16">
    <name type="scientific">Zizania palustris</name>
    <name type="common">Northern wild rice</name>
    <dbReference type="NCBI Taxonomy" id="103762"/>
    <lineage>
        <taxon>Eukaryota</taxon>
        <taxon>Viridiplantae</taxon>
        <taxon>Streptophyta</taxon>
        <taxon>Embryophyta</taxon>
        <taxon>Tracheophyta</taxon>
        <taxon>Spermatophyta</taxon>
        <taxon>Magnoliopsida</taxon>
        <taxon>Liliopsida</taxon>
        <taxon>Poales</taxon>
        <taxon>Poaceae</taxon>
        <taxon>BOP clade</taxon>
        <taxon>Oryzoideae</taxon>
        <taxon>Oryzeae</taxon>
        <taxon>Zizaniinae</taxon>
        <taxon>Zizania</taxon>
    </lineage>
</organism>
<dbReference type="InterPro" id="IPR000823">
    <property type="entry name" value="Peroxidase_pln"/>
</dbReference>
<evidence type="ECO:0000256" key="9">
    <source>
        <dbReference type="PIRSR" id="PIRSR600823-3"/>
    </source>
</evidence>
<evidence type="ECO:0000256" key="1">
    <source>
        <dbReference type="ARBA" id="ARBA00001970"/>
    </source>
</evidence>